<keyword evidence="2" id="KW-0472">Membrane</keyword>
<evidence type="ECO:0000313" key="3">
    <source>
        <dbReference type="EMBL" id="KAF2730106.1"/>
    </source>
</evidence>
<evidence type="ECO:0000256" key="2">
    <source>
        <dbReference type="SAM" id="Phobius"/>
    </source>
</evidence>
<feature type="transmembrane region" description="Helical" evidence="2">
    <location>
        <begin position="97"/>
        <end position="121"/>
    </location>
</feature>
<evidence type="ECO:0000256" key="1">
    <source>
        <dbReference type="SAM" id="MobiDB-lite"/>
    </source>
</evidence>
<accession>A0A9P4QSH4</accession>
<feature type="transmembrane region" description="Helical" evidence="2">
    <location>
        <begin position="201"/>
        <end position="219"/>
    </location>
</feature>
<reference evidence="3" key="1">
    <citation type="journal article" date="2020" name="Stud. Mycol.">
        <title>101 Dothideomycetes genomes: a test case for predicting lifestyles and emergence of pathogens.</title>
        <authorList>
            <person name="Haridas S."/>
            <person name="Albert R."/>
            <person name="Binder M."/>
            <person name="Bloem J."/>
            <person name="Labutti K."/>
            <person name="Salamov A."/>
            <person name="Andreopoulos B."/>
            <person name="Baker S."/>
            <person name="Barry K."/>
            <person name="Bills G."/>
            <person name="Bluhm B."/>
            <person name="Cannon C."/>
            <person name="Castanera R."/>
            <person name="Culley D."/>
            <person name="Daum C."/>
            <person name="Ezra D."/>
            <person name="Gonzalez J."/>
            <person name="Henrissat B."/>
            <person name="Kuo A."/>
            <person name="Liang C."/>
            <person name="Lipzen A."/>
            <person name="Lutzoni F."/>
            <person name="Magnuson J."/>
            <person name="Mondo S."/>
            <person name="Nolan M."/>
            <person name="Ohm R."/>
            <person name="Pangilinan J."/>
            <person name="Park H.-J."/>
            <person name="Ramirez L."/>
            <person name="Alfaro M."/>
            <person name="Sun H."/>
            <person name="Tritt A."/>
            <person name="Yoshinaga Y."/>
            <person name="Zwiers L.-H."/>
            <person name="Turgeon B."/>
            <person name="Goodwin S."/>
            <person name="Spatafora J."/>
            <person name="Crous P."/>
            <person name="Grigoriev I."/>
        </authorList>
    </citation>
    <scope>NUCLEOTIDE SEQUENCE</scope>
    <source>
        <strain evidence="3">CBS 125425</strain>
    </source>
</reference>
<gene>
    <name evidence="3" type="ORF">EJ04DRAFT_545961</name>
</gene>
<organism evidence="3 4">
    <name type="scientific">Polyplosphaeria fusca</name>
    <dbReference type="NCBI Taxonomy" id="682080"/>
    <lineage>
        <taxon>Eukaryota</taxon>
        <taxon>Fungi</taxon>
        <taxon>Dikarya</taxon>
        <taxon>Ascomycota</taxon>
        <taxon>Pezizomycotina</taxon>
        <taxon>Dothideomycetes</taxon>
        <taxon>Pleosporomycetidae</taxon>
        <taxon>Pleosporales</taxon>
        <taxon>Tetraplosphaeriaceae</taxon>
        <taxon>Polyplosphaeria</taxon>
    </lineage>
</organism>
<comment type="caution">
    <text evidence="3">The sequence shown here is derived from an EMBL/GenBank/DDBJ whole genome shotgun (WGS) entry which is preliminary data.</text>
</comment>
<keyword evidence="2" id="KW-0812">Transmembrane</keyword>
<dbReference type="InterPro" id="IPR021514">
    <property type="entry name" value="DUF3176"/>
</dbReference>
<protein>
    <recommendedName>
        <fullName evidence="5">DUF3176 domain containing protein</fullName>
    </recommendedName>
</protein>
<dbReference type="Pfam" id="PF11374">
    <property type="entry name" value="DUF3176"/>
    <property type="match status" value="1"/>
</dbReference>
<dbReference type="Proteomes" id="UP000799444">
    <property type="component" value="Unassembled WGS sequence"/>
</dbReference>
<proteinExistence type="predicted"/>
<evidence type="ECO:0000313" key="4">
    <source>
        <dbReference type="Proteomes" id="UP000799444"/>
    </source>
</evidence>
<sequence>MTTYSSPERRHTNFSSHPWSRSHQSPSQYNQDPPYSPSSATINVHDDHSHPPLPYSHAVQQGSSVAPGVSAQHSHQDKPPLLRASTTFYERVLTDWWWWEIFSFLVSFCSVAAIVGVLWFYDGKPQPKFIVPGITLNAYVSVFSAIAKAALILPVSEAIGQLKWMWFEKEAKLWDFFTFDSASRGPWGSLMLLGTTRCRHLVSLGALVTILALAFEPFFQQIVSFSSRDVAQSNSTVNIATTYNPDGDRKYVVDTDYNTNGLRPGRSMVLAANSYVSSNQSTNPFQAGCSTGRCNWTNYNSLGVCHTCQEISNALHQSGILTNPCGYTLNGTFMSGQYYRNYERTIALSTVVTGDRAKIAFNDTWNSTIFGDAVNPIVDFYVGYTPGGDPQLRQNATPVLLECLFSWCVKTFESSYENGSLREKLVSTFSEQNIVPGTSQNETGGVSYSITVNGTSFIIPPNTTDILYDAIRSGLPLFLGNRYTSSTGALPGIWNFVQQAPYDLNPYFEKLTEVMTNNIRSQLNSTEIILGTAWASENFVEIRWAWISLPAALLFGTLVFVGVTVFQSRTRKLPAWKSSSLATLLHGLTEEAWGTFDSRATPSEIEALSRRLRVMLDAQSESARLKVA</sequence>
<dbReference type="PANTHER" id="PTHR35394">
    <property type="entry name" value="DUF3176 DOMAIN-CONTAINING PROTEIN"/>
    <property type="match status" value="1"/>
</dbReference>
<feature type="transmembrane region" description="Helical" evidence="2">
    <location>
        <begin position="133"/>
        <end position="155"/>
    </location>
</feature>
<dbReference type="EMBL" id="ML996226">
    <property type="protein sequence ID" value="KAF2730106.1"/>
    <property type="molecule type" value="Genomic_DNA"/>
</dbReference>
<dbReference type="PANTHER" id="PTHR35394:SF5">
    <property type="entry name" value="DUF3176 DOMAIN-CONTAINING PROTEIN"/>
    <property type="match status" value="1"/>
</dbReference>
<feature type="region of interest" description="Disordered" evidence="1">
    <location>
        <begin position="1"/>
        <end position="43"/>
    </location>
</feature>
<keyword evidence="4" id="KW-1185">Reference proteome</keyword>
<evidence type="ECO:0008006" key="5">
    <source>
        <dbReference type="Google" id="ProtNLM"/>
    </source>
</evidence>
<name>A0A9P4QSH4_9PLEO</name>
<feature type="transmembrane region" description="Helical" evidence="2">
    <location>
        <begin position="544"/>
        <end position="566"/>
    </location>
</feature>
<keyword evidence="2" id="KW-1133">Transmembrane helix</keyword>
<dbReference type="OrthoDB" id="5242705at2759"/>
<dbReference type="AlphaFoldDB" id="A0A9P4QSH4"/>
<feature type="compositionally biased region" description="Polar residues" evidence="1">
    <location>
        <begin position="13"/>
        <end position="42"/>
    </location>
</feature>